<name>A0A0F3RBZ3_9RICK</name>
<dbReference type="Proteomes" id="UP000033736">
    <property type="component" value="Unassembled WGS sequence"/>
</dbReference>
<dbReference type="PATRIC" id="fig|1268837.3.peg.557"/>
<evidence type="ECO:0000313" key="1">
    <source>
        <dbReference type="EMBL" id="KJW03798.1"/>
    </source>
</evidence>
<proteinExistence type="predicted"/>
<keyword evidence="2" id="KW-1185">Reference proteome</keyword>
<gene>
    <name evidence="1" type="ORF">RAT170B_1645</name>
</gene>
<protein>
    <submittedName>
        <fullName evidence="1">Uncharacterized protein</fullName>
    </submittedName>
</protein>
<evidence type="ECO:0000313" key="2">
    <source>
        <dbReference type="Proteomes" id="UP000033736"/>
    </source>
</evidence>
<accession>A0A0F3RBZ3</accession>
<organism evidence="1 2">
    <name type="scientific">Rickettsia argasii T170-B</name>
    <dbReference type="NCBI Taxonomy" id="1268837"/>
    <lineage>
        <taxon>Bacteria</taxon>
        <taxon>Pseudomonadati</taxon>
        <taxon>Pseudomonadota</taxon>
        <taxon>Alphaproteobacteria</taxon>
        <taxon>Rickettsiales</taxon>
        <taxon>Rickettsiaceae</taxon>
        <taxon>Rickettsieae</taxon>
        <taxon>Rickettsia</taxon>
        <taxon>spotted fever group</taxon>
    </lineage>
</organism>
<dbReference type="EMBL" id="LAOQ01000012">
    <property type="protein sequence ID" value="KJW03798.1"/>
    <property type="molecule type" value="Genomic_DNA"/>
</dbReference>
<dbReference type="AlphaFoldDB" id="A0A0F3RBZ3"/>
<sequence>MVPIRQPNMIFIKFDKQIQPNNVIKNNFVPFGILPSAEAIELIIRKGSINTSKVRKKVLTVRKNRFVW</sequence>
<reference evidence="1 2" key="1">
    <citation type="submission" date="2015-01" db="EMBL/GenBank/DDBJ databases">
        <title>Genome Sequencing of Rickettsiales /home/snadendla/prok_pipe/test/illegal_ec_num.txt.</title>
        <authorList>
            <person name="Daugherty S.C."/>
            <person name="Su Q."/>
            <person name="Abolude K."/>
            <person name="Beier-Sexton M."/>
            <person name="Carlyon J.A."/>
            <person name="Carter R."/>
            <person name="Day N.P."/>
            <person name="Dumler S.J."/>
            <person name="Dyachenko V."/>
            <person name="Godinez A."/>
            <person name="Kurtti T.J."/>
            <person name="Lichay M."/>
            <person name="Mullins K.E."/>
            <person name="Ott S."/>
            <person name="Pappas-Brown V."/>
            <person name="Paris D.H."/>
            <person name="Patel P."/>
            <person name="Richards A.L."/>
            <person name="Sadzewicz L."/>
            <person name="Sears K."/>
            <person name="Seidman D."/>
            <person name="Sengamalay N."/>
            <person name="Stenos J."/>
            <person name="Tallon L.J."/>
            <person name="Vincent G."/>
            <person name="Fraser C.M."/>
            <person name="Munderloh U."/>
            <person name="Dunning-Hotopp J.C."/>
        </authorList>
    </citation>
    <scope>NUCLEOTIDE SEQUENCE [LARGE SCALE GENOMIC DNA]</scope>
    <source>
        <strain evidence="1 2">T170-B</strain>
    </source>
</reference>
<comment type="caution">
    <text evidence="1">The sequence shown here is derived from an EMBL/GenBank/DDBJ whole genome shotgun (WGS) entry which is preliminary data.</text>
</comment>